<dbReference type="Proteomes" id="UP000596742">
    <property type="component" value="Unassembled WGS sequence"/>
</dbReference>
<accession>A0A8B6BSL3</accession>
<evidence type="ECO:0000313" key="2">
    <source>
        <dbReference type="Proteomes" id="UP000596742"/>
    </source>
</evidence>
<dbReference type="OrthoDB" id="6153983at2759"/>
<sequence>MRKDIKQHIIRQCSSCCKLRKAINKNQAAMQNYQDGYPMDIVALYVMGPFPKSKTGNRFILLVIGDHFNRWMEAYQLPNQYCHNVAEKLVISSFLDSEFRWKSILIKGLIFKAIYSNNCNAQKSANEYVDDLRVHMEEIYHVARENLKQRSCHQLSLGIFIDVQEEVVEIITDTETSIQTKDADTQTDQIEDFEKQLKDQRKKGIKTKRGGKLLEVKGPCHEETARRGNNSTIATEEEKTGKKNRKIKIVVF</sequence>
<dbReference type="Gene3D" id="3.30.420.10">
    <property type="entry name" value="Ribonuclease H-like superfamily/Ribonuclease H"/>
    <property type="match status" value="1"/>
</dbReference>
<proteinExistence type="predicted"/>
<dbReference type="EMBL" id="UYJE01000593">
    <property type="protein sequence ID" value="VDH94403.1"/>
    <property type="molecule type" value="Genomic_DNA"/>
</dbReference>
<comment type="caution">
    <text evidence="1">The sequence shown here is derived from an EMBL/GenBank/DDBJ whole genome shotgun (WGS) entry which is preliminary data.</text>
</comment>
<organism evidence="1 2">
    <name type="scientific">Mytilus galloprovincialis</name>
    <name type="common">Mediterranean mussel</name>
    <dbReference type="NCBI Taxonomy" id="29158"/>
    <lineage>
        <taxon>Eukaryota</taxon>
        <taxon>Metazoa</taxon>
        <taxon>Spiralia</taxon>
        <taxon>Lophotrochozoa</taxon>
        <taxon>Mollusca</taxon>
        <taxon>Bivalvia</taxon>
        <taxon>Autobranchia</taxon>
        <taxon>Pteriomorphia</taxon>
        <taxon>Mytilida</taxon>
        <taxon>Mytiloidea</taxon>
        <taxon>Mytilidae</taxon>
        <taxon>Mytilinae</taxon>
        <taxon>Mytilus</taxon>
    </lineage>
</organism>
<protein>
    <submittedName>
        <fullName evidence="1">Uncharacterized protein</fullName>
    </submittedName>
</protein>
<dbReference type="GO" id="GO:0003676">
    <property type="term" value="F:nucleic acid binding"/>
    <property type="evidence" value="ECO:0007669"/>
    <property type="project" value="InterPro"/>
</dbReference>
<dbReference type="AlphaFoldDB" id="A0A8B6BSL3"/>
<reference evidence="1" key="1">
    <citation type="submission" date="2018-11" db="EMBL/GenBank/DDBJ databases">
        <authorList>
            <person name="Alioto T."/>
            <person name="Alioto T."/>
        </authorList>
    </citation>
    <scope>NUCLEOTIDE SEQUENCE</scope>
</reference>
<gene>
    <name evidence="1" type="ORF">MGAL_10B066765</name>
</gene>
<dbReference type="InterPro" id="IPR036397">
    <property type="entry name" value="RNaseH_sf"/>
</dbReference>
<name>A0A8B6BSL3_MYTGA</name>
<keyword evidence="2" id="KW-1185">Reference proteome</keyword>
<evidence type="ECO:0000313" key="1">
    <source>
        <dbReference type="EMBL" id="VDH94403.1"/>
    </source>
</evidence>